<dbReference type="AlphaFoldDB" id="A0A9P6U9X9"/>
<feature type="region of interest" description="Disordered" evidence="1">
    <location>
        <begin position="20"/>
        <end position="61"/>
    </location>
</feature>
<gene>
    <name evidence="2" type="ORF">DFQ27_000554</name>
</gene>
<sequence length="194" mass="21049">MRYEKQFLAGWYDYTRWKAPLPPRPRRIDVDDNTDDKTLNEGIPSQKQPENDGNEFVVSGKICDGGESGDCKLATDQDETISILTESAPLGRPPESNGDDRRVPDPSSVVRYPLQVIVLRTGSPSVAGSQSSAASDVTTGEDEWVPKPFDPHAFAQVHAPHWANENAAAARRPPMGIGELESASRLAAEGPLGI</sequence>
<evidence type="ECO:0000313" key="2">
    <source>
        <dbReference type="EMBL" id="KAG0265547.1"/>
    </source>
</evidence>
<evidence type="ECO:0000256" key="1">
    <source>
        <dbReference type="SAM" id="MobiDB-lite"/>
    </source>
</evidence>
<dbReference type="Proteomes" id="UP000807716">
    <property type="component" value="Unassembled WGS sequence"/>
</dbReference>
<evidence type="ECO:0000313" key="3">
    <source>
        <dbReference type="Proteomes" id="UP000807716"/>
    </source>
</evidence>
<proteinExistence type="predicted"/>
<keyword evidence="3" id="KW-1185">Reference proteome</keyword>
<feature type="region of interest" description="Disordered" evidence="1">
    <location>
        <begin position="85"/>
        <end position="107"/>
    </location>
</feature>
<comment type="caution">
    <text evidence="2">The sequence shown here is derived from an EMBL/GenBank/DDBJ whole genome shotgun (WGS) entry which is preliminary data.</text>
</comment>
<organism evidence="2 3">
    <name type="scientific">Actinomortierella ambigua</name>
    <dbReference type="NCBI Taxonomy" id="1343610"/>
    <lineage>
        <taxon>Eukaryota</taxon>
        <taxon>Fungi</taxon>
        <taxon>Fungi incertae sedis</taxon>
        <taxon>Mucoromycota</taxon>
        <taxon>Mortierellomycotina</taxon>
        <taxon>Mortierellomycetes</taxon>
        <taxon>Mortierellales</taxon>
        <taxon>Mortierellaceae</taxon>
        <taxon>Actinomortierella</taxon>
    </lineage>
</organism>
<reference evidence="2" key="1">
    <citation type="journal article" date="2020" name="Fungal Divers.">
        <title>Resolving the Mortierellaceae phylogeny through synthesis of multi-gene phylogenetics and phylogenomics.</title>
        <authorList>
            <person name="Vandepol N."/>
            <person name="Liber J."/>
            <person name="Desiro A."/>
            <person name="Na H."/>
            <person name="Kennedy M."/>
            <person name="Barry K."/>
            <person name="Grigoriev I.V."/>
            <person name="Miller A.N."/>
            <person name="O'Donnell K."/>
            <person name="Stajich J.E."/>
            <person name="Bonito G."/>
        </authorList>
    </citation>
    <scope>NUCLEOTIDE SEQUENCE</scope>
    <source>
        <strain evidence="2">BC1065</strain>
    </source>
</reference>
<dbReference type="OrthoDB" id="10551536at2759"/>
<name>A0A9P6U9X9_9FUNG</name>
<feature type="compositionally biased region" description="Basic and acidic residues" evidence="1">
    <location>
        <begin position="26"/>
        <end position="39"/>
    </location>
</feature>
<dbReference type="EMBL" id="JAAAJB010000114">
    <property type="protein sequence ID" value="KAG0265547.1"/>
    <property type="molecule type" value="Genomic_DNA"/>
</dbReference>
<protein>
    <submittedName>
        <fullName evidence="2">Uncharacterized protein</fullName>
    </submittedName>
</protein>
<accession>A0A9P6U9X9</accession>